<dbReference type="Ensembl" id="ENSKMAT00000026425.1">
    <property type="protein sequence ID" value="ENSKMAP00000026098.1"/>
    <property type="gene ID" value="ENSKMAG00000019350.1"/>
</dbReference>
<evidence type="ECO:0000313" key="3">
    <source>
        <dbReference type="Ensembl" id="ENSKMAP00000026098.1"/>
    </source>
</evidence>
<accession>A0A3Q3B8V3</accession>
<dbReference type="STRING" id="37003.ENSKMAP00000026098"/>
<dbReference type="RefSeq" id="XP_017275324.1">
    <property type="nucleotide sequence ID" value="XM_017419835.3"/>
</dbReference>
<evidence type="ECO:0000256" key="2">
    <source>
        <dbReference type="SAM" id="MobiDB-lite"/>
    </source>
</evidence>
<evidence type="ECO:0000313" key="4">
    <source>
        <dbReference type="Proteomes" id="UP000264800"/>
    </source>
</evidence>
<keyword evidence="4" id="KW-1185">Reference proteome</keyword>
<sequence length="426" mass="49400">MNASRVKGSAARGSEAKAGPTKEHRASRTSRVLAERNQAVVAVGAWVEDGQDFSEHPSDLALLTEELQAEKRRENEESLRRFQDDVRRRLARQARVGEERWQPRTHPKLTPDRRIPHYQVWTHRVSLGEDAAAQQRRSSPQSVEAMRQVRLRLAACRLIPQDEPSSELPGGRWNVSPSRHGNKFDLLRPGEDVLEEEGQEKADVPFFISHHECPLVQQKAGGRAPWDPEKSHPDPGSKSAFNVPQVLWPLTDHEEVKKQRQSQFLLQRRRAMTSERERVKENKLLRKHLKRTASIKAEREKVRLEEETRLERARQLGDIRRRLEERELLILERLKLEEEERQTTARLQRRKREEKEKDAARFVEALRAQLKERLSQLKLEPPPLCCCASSFWDSHPDTCANNCIFHNNPKEYSKALHSTVASLDLQ</sequence>
<proteinExistence type="predicted"/>
<reference evidence="3" key="1">
    <citation type="submission" date="2025-08" db="UniProtKB">
        <authorList>
            <consortium name="Ensembl"/>
        </authorList>
    </citation>
    <scope>IDENTIFICATION</scope>
</reference>
<dbReference type="Proteomes" id="UP000264800">
    <property type="component" value="Unplaced"/>
</dbReference>
<keyword evidence="1" id="KW-0175">Coiled coil</keyword>
<dbReference type="GO" id="GO:0005813">
    <property type="term" value="C:centrosome"/>
    <property type="evidence" value="ECO:0007669"/>
    <property type="project" value="TreeGrafter"/>
</dbReference>
<dbReference type="GeneTree" id="ENSGT00500000044966"/>
<feature type="region of interest" description="Disordered" evidence="2">
    <location>
        <begin position="220"/>
        <end position="239"/>
    </location>
</feature>
<reference evidence="3" key="2">
    <citation type="submission" date="2025-09" db="UniProtKB">
        <authorList>
            <consortium name="Ensembl"/>
        </authorList>
    </citation>
    <scope>IDENTIFICATION</scope>
</reference>
<dbReference type="AlphaFoldDB" id="A0A3Q3B8V3"/>
<name>A0A3Q3B8V3_KRYMA</name>
<dbReference type="OMA" id="RCRRLFM"/>
<protein>
    <submittedName>
        <fullName evidence="3">Coiled-coil domain containing 15</fullName>
    </submittedName>
</protein>
<organism evidence="3 4">
    <name type="scientific">Kryptolebias marmoratus</name>
    <name type="common">Mangrove killifish</name>
    <name type="synonym">Rivulus marmoratus</name>
    <dbReference type="NCBI Taxonomy" id="37003"/>
    <lineage>
        <taxon>Eukaryota</taxon>
        <taxon>Metazoa</taxon>
        <taxon>Chordata</taxon>
        <taxon>Craniata</taxon>
        <taxon>Vertebrata</taxon>
        <taxon>Euteleostomi</taxon>
        <taxon>Actinopterygii</taxon>
        <taxon>Neopterygii</taxon>
        <taxon>Teleostei</taxon>
        <taxon>Neoteleostei</taxon>
        <taxon>Acanthomorphata</taxon>
        <taxon>Ovalentaria</taxon>
        <taxon>Atherinomorphae</taxon>
        <taxon>Cyprinodontiformes</taxon>
        <taxon>Rivulidae</taxon>
        <taxon>Kryptolebias</taxon>
    </lineage>
</organism>
<dbReference type="PANTHER" id="PTHR14817">
    <property type="entry name" value="COILED-COIL DOMAIN-CONTAINING PROTEIN 15"/>
    <property type="match status" value="1"/>
</dbReference>
<dbReference type="InterPro" id="IPR037693">
    <property type="entry name" value="CCDC15"/>
</dbReference>
<dbReference type="PANTHER" id="PTHR14817:SF2">
    <property type="entry name" value="COILED-COIL DOMAIN-CONTAINING PROTEIN 15"/>
    <property type="match status" value="1"/>
</dbReference>
<dbReference type="OrthoDB" id="10007210at2759"/>
<dbReference type="CTD" id="80071"/>
<feature type="coiled-coil region" evidence="1">
    <location>
        <begin position="333"/>
        <end position="380"/>
    </location>
</feature>
<dbReference type="GeneID" id="108238032"/>
<dbReference type="KEGG" id="kmr:108238032"/>
<feature type="compositionally biased region" description="Basic and acidic residues" evidence="2">
    <location>
        <begin position="226"/>
        <end position="235"/>
    </location>
</feature>
<evidence type="ECO:0000256" key="1">
    <source>
        <dbReference type="SAM" id="Coils"/>
    </source>
</evidence>
<feature type="region of interest" description="Disordered" evidence="2">
    <location>
        <begin position="1"/>
        <end position="32"/>
    </location>
</feature>